<sequence>MTADSKPAEGGHSCLYVGEVQHHRLVPFDHQFRYRVFLVFLDLSELDEVFRGRWLWSTSRLAVARFRRDDHLGDSARPLTESVADLVEERIGYRPAGPIRLLTHLRYFGYVVNPVSFYYCYNDSGTQVDAVVAEVNNTPWGERHCYVLDWRGSANRENLHAEVQKEFYVSPFLPMEMQYRWQLTLPKESLAVSIENRHSNERQFSAQLTLARRQITTMNLFGTLLRHPFMTGKVVAAIYWQALKLWWRGVQYFPHPKKSSTL</sequence>
<dbReference type="RefSeq" id="WP_146511535.1">
    <property type="nucleotide sequence ID" value="NZ_SIHI01000023.1"/>
</dbReference>
<dbReference type="AlphaFoldDB" id="A0A5C5W8C7"/>
<dbReference type="PANTHER" id="PTHR33973">
    <property type="entry name" value="OS07G0153300 PROTEIN"/>
    <property type="match status" value="1"/>
</dbReference>
<dbReference type="PANTHER" id="PTHR33973:SF4">
    <property type="entry name" value="OS07G0153300 PROTEIN"/>
    <property type="match status" value="1"/>
</dbReference>
<dbReference type="OrthoDB" id="9778801at2"/>
<accession>A0A5C5W8C7</accession>
<dbReference type="Proteomes" id="UP000317243">
    <property type="component" value="Unassembled WGS sequence"/>
</dbReference>
<keyword evidence="2" id="KW-1185">Reference proteome</keyword>
<evidence type="ECO:0000313" key="1">
    <source>
        <dbReference type="EMBL" id="TWT47146.1"/>
    </source>
</evidence>
<evidence type="ECO:0008006" key="3">
    <source>
        <dbReference type="Google" id="ProtNLM"/>
    </source>
</evidence>
<dbReference type="EMBL" id="SIHI01000023">
    <property type="protein sequence ID" value="TWT47146.1"/>
    <property type="molecule type" value="Genomic_DNA"/>
</dbReference>
<protein>
    <recommendedName>
        <fullName evidence="3">Chromosome partitioning protein ParA</fullName>
    </recommendedName>
</protein>
<dbReference type="Pfam" id="PF07103">
    <property type="entry name" value="DUF1365"/>
    <property type="match status" value="1"/>
</dbReference>
<reference evidence="1 2" key="1">
    <citation type="submission" date="2019-02" db="EMBL/GenBank/DDBJ databases">
        <title>Deep-cultivation of Planctomycetes and their phenomic and genomic characterization uncovers novel biology.</title>
        <authorList>
            <person name="Wiegand S."/>
            <person name="Jogler M."/>
            <person name="Boedeker C."/>
            <person name="Pinto D."/>
            <person name="Vollmers J."/>
            <person name="Rivas-Marin E."/>
            <person name="Kohn T."/>
            <person name="Peeters S.H."/>
            <person name="Heuer A."/>
            <person name="Rast P."/>
            <person name="Oberbeckmann S."/>
            <person name="Bunk B."/>
            <person name="Jeske O."/>
            <person name="Meyerdierks A."/>
            <person name="Storesund J.E."/>
            <person name="Kallscheuer N."/>
            <person name="Luecker S."/>
            <person name="Lage O.M."/>
            <person name="Pohl T."/>
            <person name="Merkel B.J."/>
            <person name="Hornburger P."/>
            <person name="Mueller R.-W."/>
            <person name="Bruemmer F."/>
            <person name="Labrenz M."/>
            <person name="Spormann A.M."/>
            <person name="Op Den Camp H."/>
            <person name="Overmann J."/>
            <person name="Amann R."/>
            <person name="Jetten M.S.M."/>
            <person name="Mascher T."/>
            <person name="Medema M.H."/>
            <person name="Devos D.P."/>
            <person name="Kaster A.-K."/>
            <person name="Ovreas L."/>
            <person name="Rohde M."/>
            <person name="Galperin M.Y."/>
            <person name="Jogler C."/>
        </authorList>
    </citation>
    <scope>NUCLEOTIDE SEQUENCE [LARGE SCALE GENOMIC DNA]</scope>
    <source>
        <strain evidence="1 2">KOR42</strain>
    </source>
</reference>
<evidence type="ECO:0000313" key="2">
    <source>
        <dbReference type="Proteomes" id="UP000317243"/>
    </source>
</evidence>
<proteinExistence type="predicted"/>
<name>A0A5C5W8C7_9PLAN</name>
<comment type="caution">
    <text evidence="1">The sequence shown here is derived from an EMBL/GenBank/DDBJ whole genome shotgun (WGS) entry which is preliminary data.</text>
</comment>
<dbReference type="InterPro" id="IPR010775">
    <property type="entry name" value="DUF1365"/>
</dbReference>
<organism evidence="1 2">
    <name type="scientific">Thalassoglobus neptunius</name>
    <dbReference type="NCBI Taxonomy" id="1938619"/>
    <lineage>
        <taxon>Bacteria</taxon>
        <taxon>Pseudomonadati</taxon>
        <taxon>Planctomycetota</taxon>
        <taxon>Planctomycetia</taxon>
        <taxon>Planctomycetales</taxon>
        <taxon>Planctomycetaceae</taxon>
        <taxon>Thalassoglobus</taxon>
    </lineage>
</organism>
<gene>
    <name evidence="1" type="ORF">KOR42_41440</name>
</gene>